<evidence type="ECO:0000256" key="2">
    <source>
        <dbReference type="ARBA" id="ARBA00008821"/>
    </source>
</evidence>
<feature type="transmembrane region" description="Helical" evidence="7">
    <location>
        <begin position="332"/>
        <end position="354"/>
    </location>
</feature>
<evidence type="ECO:0000256" key="6">
    <source>
        <dbReference type="ARBA" id="ARBA00023136"/>
    </source>
</evidence>
<dbReference type="EMBL" id="JADIMC010000033">
    <property type="protein sequence ID" value="MBO8475884.1"/>
    <property type="molecule type" value="Genomic_DNA"/>
</dbReference>
<evidence type="ECO:0000313" key="9">
    <source>
        <dbReference type="Proteomes" id="UP000823598"/>
    </source>
</evidence>
<name>A0A9D9IQ09_9BACT</name>
<comment type="caution">
    <text evidence="8">The sequence shown here is derived from an EMBL/GenBank/DDBJ whole genome shotgun (WGS) entry which is preliminary data.</text>
</comment>
<dbReference type="Proteomes" id="UP000823598">
    <property type="component" value="Unassembled WGS sequence"/>
</dbReference>
<feature type="transmembrane region" description="Helical" evidence="7">
    <location>
        <begin position="180"/>
        <end position="200"/>
    </location>
</feature>
<feature type="transmembrane region" description="Helical" evidence="7">
    <location>
        <begin position="21"/>
        <end position="40"/>
    </location>
</feature>
<dbReference type="GO" id="GO:0042907">
    <property type="term" value="F:xanthine transmembrane transporter activity"/>
    <property type="evidence" value="ECO:0007669"/>
    <property type="project" value="TreeGrafter"/>
</dbReference>
<dbReference type="PANTHER" id="PTHR42810">
    <property type="entry name" value="PURINE PERMEASE C1399.01C-RELATED"/>
    <property type="match status" value="1"/>
</dbReference>
<accession>A0A9D9IQ09</accession>
<dbReference type="NCBIfam" id="NF037981">
    <property type="entry name" value="NCS2_1"/>
    <property type="match status" value="1"/>
</dbReference>
<feature type="transmembrane region" description="Helical" evidence="7">
    <location>
        <begin position="304"/>
        <end position="326"/>
    </location>
</feature>
<feature type="transmembrane region" description="Helical" evidence="7">
    <location>
        <begin position="77"/>
        <end position="94"/>
    </location>
</feature>
<feature type="transmembrane region" description="Helical" evidence="7">
    <location>
        <begin position="396"/>
        <end position="416"/>
    </location>
</feature>
<dbReference type="InterPro" id="IPR006043">
    <property type="entry name" value="NCS2"/>
</dbReference>
<evidence type="ECO:0000256" key="5">
    <source>
        <dbReference type="ARBA" id="ARBA00022989"/>
    </source>
</evidence>
<evidence type="ECO:0000256" key="4">
    <source>
        <dbReference type="ARBA" id="ARBA00022692"/>
    </source>
</evidence>
<dbReference type="Pfam" id="PF00860">
    <property type="entry name" value="Xan_ur_permease"/>
    <property type="match status" value="1"/>
</dbReference>
<feature type="transmembrane region" description="Helical" evidence="7">
    <location>
        <begin position="366"/>
        <end position="390"/>
    </location>
</feature>
<dbReference type="PANTHER" id="PTHR42810:SF1">
    <property type="entry name" value="PURINE PERMEASE YWDJ-RELATED"/>
    <property type="match status" value="1"/>
</dbReference>
<comment type="subcellular location">
    <subcellularLocation>
        <location evidence="1">Membrane</location>
        <topology evidence="1">Multi-pass membrane protein</topology>
    </subcellularLocation>
</comment>
<gene>
    <name evidence="8" type="ORF">IAB88_02705</name>
</gene>
<feature type="transmembrane region" description="Helical" evidence="7">
    <location>
        <begin position="131"/>
        <end position="150"/>
    </location>
</feature>
<feature type="transmembrane region" description="Helical" evidence="7">
    <location>
        <begin position="156"/>
        <end position="173"/>
    </location>
</feature>
<feature type="transmembrane region" description="Helical" evidence="7">
    <location>
        <begin position="100"/>
        <end position="119"/>
    </location>
</feature>
<reference evidence="8" key="2">
    <citation type="journal article" date="2021" name="PeerJ">
        <title>Extensive microbial diversity within the chicken gut microbiome revealed by metagenomics and culture.</title>
        <authorList>
            <person name="Gilroy R."/>
            <person name="Ravi A."/>
            <person name="Getino M."/>
            <person name="Pursley I."/>
            <person name="Horton D.L."/>
            <person name="Alikhan N.F."/>
            <person name="Baker D."/>
            <person name="Gharbi K."/>
            <person name="Hall N."/>
            <person name="Watson M."/>
            <person name="Adriaenssens E.M."/>
            <person name="Foster-Nyarko E."/>
            <person name="Jarju S."/>
            <person name="Secka A."/>
            <person name="Antonio M."/>
            <person name="Oren A."/>
            <person name="Chaudhuri R.R."/>
            <person name="La Ragione R."/>
            <person name="Hildebrand F."/>
            <person name="Pallen M.J."/>
        </authorList>
    </citation>
    <scope>NUCLEOTIDE SEQUENCE</scope>
    <source>
        <strain evidence="8">6919</strain>
    </source>
</reference>
<evidence type="ECO:0000256" key="3">
    <source>
        <dbReference type="ARBA" id="ARBA00022448"/>
    </source>
</evidence>
<comment type="similarity">
    <text evidence="2">Belongs to the nucleobase:cation symporter-2 (NCS2) (TC 2.A.40) family.</text>
</comment>
<keyword evidence="5 7" id="KW-1133">Transmembrane helix</keyword>
<organism evidence="8 9">
    <name type="scientific">Candidatus Limisoma faecipullorum</name>
    <dbReference type="NCBI Taxonomy" id="2840854"/>
    <lineage>
        <taxon>Bacteria</taxon>
        <taxon>Pseudomonadati</taxon>
        <taxon>Bacteroidota</taxon>
        <taxon>Bacteroidia</taxon>
        <taxon>Bacteroidales</taxon>
        <taxon>Candidatus Limisoma</taxon>
    </lineage>
</organism>
<evidence type="ECO:0000313" key="8">
    <source>
        <dbReference type="EMBL" id="MBO8475884.1"/>
    </source>
</evidence>
<reference evidence="8" key="1">
    <citation type="submission" date="2020-10" db="EMBL/GenBank/DDBJ databases">
        <authorList>
            <person name="Gilroy R."/>
        </authorList>
    </citation>
    <scope>NUCLEOTIDE SEQUENCE</scope>
    <source>
        <strain evidence="8">6919</strain>
    </source>
</reference>
<keyword evidence="3" id="KW-0813">Transport</keyword>
<keyword evidence="6 7" id="KW-0472">Membrane</keyword>
<evidence type="ECO:0000256" key="1">
    <source>
        <dbReference type="ARBA" id="ARBA00004141"/>
    </source>
</evidence>
<proteinExistence type="inferred from homology"/>
<evidence type="ECO:0000256" key="7">
    <source>
        <dbReference type="SAM" id="Phobius"/>
    </source>
</evidence>
<feature type="transmembrane region" description="Helical" evidence="7">
    <location>
        <begin position="52"/>
        <end position="70"/>
    </location>
</feature>
<dbReference type="AlphaFoldDB" id="A0A9D9IQ09"/>
<keyword evidence="4 7" id="KW-0812">Transmembrane</keyword>
<sequence length="421" mass="45572">MKLRYGLDEKPPMWQLLMYGLQWLIISIPNVLTVAMLAKLQFFDDVAMQTLYLQKLYVVVGLVMVVQALWGHRMPLVVGPAAVLIVGILSAQSAGFNAVYTAIAVCGAAVFLISISGLIGKIQKIFTPRIIITILGLISMTLAPVFLGLIFSEGDLLFNFAFTIIAIIVTFFINDRLPGVWKSLTLVITVAAGTGVYYLWNDVPEMASGGYAIRMSDFIITPEFNAGAIISFLICFFALLINELGSIQSVKDMTKADNPEKRISRGCSVTGLGNALSGMLGVIGPVDFSVSPGIIATTGCASRYTIVPCGIGLIVCAFCPPMIRMFTMLPDLIIGVMLMYIVVLQLAAAFNMMIENRCVTTFNHALTIAIPLGIGIFVALLPLHIVALFPPLLQPVLSNGFVIGVLIVVFLEHLVFSGRKR</sequence>
<protein>
    <submittedName>
        <fullName evidence="8">Purine/pyrimidine permease</fullName>
    </submittedName>
</protein>
<dbReference type="GO" id="GO:0005886">
    <property type="term" value="C:plasma membrane"/>
    <property type="evidence" value="ECO:0007669"/>
    <property type="project" value="TreeGrafter"/>
</dbReference>
<feature type="transmembrane region" description="Helical" evidence="7">
    <location>
        <begin position="220"/>
        <end position="241"/>
    </location>
</feature>